<reference evidence="10" key="1">
    <citation type="submission" date="2022-04" db="EMBL/GenBank/DDBJ databases">
        <title>Roseomonas acroporae sp. nov., isolated from coral Acropora digitifera.</title>
        <authorList>
            <person name="Sun H."/>
        </authorList>
    </citation>
    <scope>NUCLEOTIDE SEQUENCE</scope>
    <source>
        <strain evidence="10">NAR14</strain>
    </source>
</reference>
<dbReference type="PROSITE" id="PS50929">
    <property type="entry name" value="ABC_TM1F"/>
    <property type="match status" value="1"/>
</dbReference>
<feature type="transmembrane region" description="Helical" evidence="7">
    <location>
        <begin position="54"/>
        <end position="76"/>
    </location>
</feature>
<dbReference type="InterPro" id="IPR003439">
    <property type="entry name" value="ABC_transporter-like_ATP-bd"/>
</dbReference>
<evidence type="ECO:0000256" key="5">
    <source>
        <dbReference type="ARBA" id="ARBA00022989"/>
    </source>
</evidence>
<dbReference type="GO" id="GO:0015421">
    <property type="term" value="F:ABC-type oligopeptide transporter activity"/>
    <property type="evidence" value="ECO:0007669"/>
    <property type="project" value="TreeGrafter"/>
</dbReference>
<dbReference type="SMART" id="SM00382">
    <property type="entry name" value="AAA"/>
    <property type="match status" value="1"/>
</dbReference>
<gene>
    <name evidence="10" type="ORF">M0638_27535</name>
</gene>
<dbReference type="Pfam" id="PF00005">
    <property type="entry name" value="ABC_tran"/>
    <property type="match status" value="1"/>
</dbReference>
<feature type="domain" description="ABC transmembrane type-1" evidence="9">
    <location>
        <begin position="25"/>
        <end position="295"/>
    </location>
</feature>
<sequence>MLKIGPAIDVWLSAKKIIRRGIFYSLSLSAFSSILQLSVPLYSMLIFNKVLPSGSMATLGLISMLLFLTLFCSVLIEGARNSVLARAGYCVDEKIRDFFTKSFFIEGAKNNQPLKDVDALRNFFCGQALPTILDAPFCVVFIGAIFVLHPWLGLITIAAIFSSLMLSVGEKRFVARRLNIINKNLHQFEFIAQNNFSKFDVVVAMGSRGLIIKKLTSINNKINLAMLNMSEICGWIDASGRSLKSIAQGLLLAIAAYLVLEREMQAGALIATSMLFGRVMNTTEKLSASYSSIVATRAAVARIRKLLDNSSQFECSELPILQGYISANNVSVRSINRHKPILNNLNFTINQGDFIAVVGREGAGKTTLARLLAGAEQPSSGIVRFDDYSLVRFKEQDFGFQVGYLPESQQLGYDKVSQIIGRGYSDLSAVVDAAKLSGADLVIRNLQFDYNTFISDDTCQLTAGARQRIALARAFFGKPKILILDEPTTHLDHEGEAILLKALKHFHSVGTTIVAISRHAGIQNLANRMMILEDGNLEAFVSQAEIHDALRPKLVSAVQ</sequence>
<dbReference type="InterPro" id="IPR011527">
    <property type="entry name" value="ABC1_TM_dom"/>
</dbReference>
<comment type="caution">
    <text evidence="10">The sequence shown here is derived from an EMBL/GenBank/DDBJ whole genome shotgun (WGS) entry which is preliminary data.</text>
</comment>
<dbReference type="InterPro" id="IPR003593">
    <property type="entry name" value="AAA+_ATPase"/>
</dbReference>
<keyword evidence="11" id="KW-1185">Reference proteome</keyword>
<evidence type="ECO:0000256" key="7">
    <source>
        <dbReference type="SAM" id="Phobius"/>
    </source>
</evidence>
<dbReference type="EMBL" id="JALPRX010000181">
    <property type="protein sequence ID" value="MCK8788112.1"/>
    <property type="molecule type" value="Genomic_DNA"/>
</dbReference>
<dbReference type="GO" id="GO:0016887">
    <property type="term" value="F:ATP hydrolysis activity"/>
    <property type="evidence" value="ECO:0007669"/>
    <property type="project" value="InterPro"/>
</dbReference>
<comment type="subcellular location">
    <subcellularLocation>
        <location evidence="1">Cell membrane</location>
        <topology evidence="1">Multi-pass membrane protein</topology>
    </subcellularLocation>
</comment>
<evidence type="ECO:0000259" key="9">
    <source>
        <dbReference type="PROSITE" id="PS50929"/>
    </source>
</evidence>
<keyword evidence="6 7" id="KW-0472">Membrane</keyword>
<dbReference type="SUPFAM" id="SSF52540">
    <property type="entry name" value="P-loop containing nucleoside triphosphate hydrolases"/>
    <property type="match status" value="1"/>
</dbReference>
<keyword evidence="5 7" id="KW-1133">Transmembrane helix</keyword>
<dbReference type="PROSITE" id="PS50893">
    <property type="entry name" value="ABC_TRANSPORTER_2"/>
    <property type="match status" value="1"/>
</dbReference>
<organism evidence="10 11">
    <name type="scientific">Roseomonas acroporae</name>
    <dbReference type="NCBI Taxonomy" id="2937791"/>
    <lineage>
        <taxon>Bacteria</taxon>
        <taxon>Pseudomonadati</taxon>
        <taxon>Pseudomonadota</taxon>
        <taxon>Alphaproteobacteria</taxon>
        <taxon>Acetobacterales</taxon>
        <taxon>Roseomonadaceae</taxon>
        <taxon>Roseomonas</taxon>
    </lineage>
</organism>
<dbReference type="Gene3D" id="1.20.1560.10">
    <property type="entry name" value="ABC transporter type 1, transmembrane domain"/>
    <property type="match status" value="1"/>
</dbReference>
<keyword evidence="3" id="KW-0547">Nucleotide-binding</keyword>
<dbReference type="GO" id="GO:0005524">
    <property type="term" value="F:ATP binding"/>
    <property type="evidence" value="ECO:0007669"/>
    <property type="project" value="UniProtKB-KW"/>
</dbReference>
<evidence type="ECO:0000256" key="3">
    <source>
        <dbReference type="ARBA" id="ARBA00022741"/>
    </source>
</evidence>
<dbReference type="Pfam" id="PF00664">
    <property type="entry name" value="ABC_membrane"/>
    <property type="match status" value="1"/>
</dbReference>
<feature type="transmembrane region" description="Helical" evidence="7">
    <location>
        <begin position="21"/>
        <end position="42"/>
    </location>
</feature>
<dbReference type="InterPro" id="IPR027417">
    <property type="entry name" value="P-loop_NTPase"/>
</dbReference>
<dbReference type="Proteomes" id="UP001139516">
    <property type="component" value="Unassembled WGS sequence"/>
</dbReference>
<dbReference type="AlphaFoldDB" id="A0A9X2BWX4"/>
<dbReference type="PANTHER" id="PTHR43394:SF1">
    <property type="entry name" value="ATP-BINDING CASSETTE SUB-FAMILY B MEMBER 10, MITOCHONDRIAL"/>
    <property type="match status" value="1"/>
</dbReference>
<dbReference type="InterPro" id="IPR039421">
    <property type="entry name" value="Type_1_exporter"/>
</dbReference>
<keyword evidence="4 10" id="KW-0067">ATP-binding</keyword>
<proteinExistence type="predicted"/>
<accession>A0A9X2BWX4</accession>
<dbReference type="Gene3D" id="3.40.50.300">
    <property type="entry name" value="P-loop containing nucleotide triphosphate hydrolases"/>
    <property type="match status" value="1"/>
</dbReference>
<evidence type="ECO:0000256" key="6">
    <source>
        <dbReference type="ARBA" id="ARBA00023136"/>
    </source>
</evidence>
<dbReference type="InterPro" id="IPR036640">
    <property type="entry name" value="ABC1_TM_sf"/>
</dbReference>
<dbReference type="PANTHER" id="PTHR43394">
    <property type="entry name" value="ATP-DEPENDENT PERMEASE MDL1, MITOCHONDRIAL"/>
    <property type="match status" value="1"/>
</dbReference>
<protein>
    <submittedName>
        <fullName evidence="10">ATP-binding cassette domain-containing protein</fullName>
    </submittedName>
</protein>
<keyword evidence="2 7" id="KW-0812">Transmembrane</keyword>
<evidence type="ECO:0000313" key="11">
    <source>
        <dbReference type="Proteomes" id="UP001139516"/>
    </source>
</evidence>
<evidence type="ECO:0000256" key="1">
    <source>
        <dbReference type="ARBA" id="ARBA00004651"/>
    </source>
</evidence>
<evidence type="ECO:0000313" key="10">
    <source>
        <dbReference type="EMBL" id="MCK8788112.1"/>
    </source>
</evidence>
<evidence type="ECO:0000259" key="8">
    <source>
        <dbReference type="PROSITE" id="PS50893"/>
    </source>
</evidence>
<dbReference type="GO" id="GO:0005886">
    <property type="term" value="C:plasma membrane"/>
    <property type="evidence" value="ECO:0007669"/>
    <property type="project" value="UniProtKB-SubCell"/>
</dbReference>
<evidence type="ECO:0000256" key="4">
    <source>
        <dbReference type="ARBA" id="ARBA00022840"/>
    </source>
</evidence>
<dbReference type="RefSeq" id="WP_248670154.1">
    <property type="nucleotide sequence ID" value="NZ_JALPRX010000181.1"/>
</dbReference>
<name>A0A9X2BWX4_9PROT</name>
<dbReference type="SUPFAM" id="SSF90123">
    <property type="entry name" value="ABC transporter transmembrane region"/>
    <property type="match status" value="1"/>
</dbReference>
<evidence type="ECO:0000256" key="2">
    <source>
        <dbReference type="ARBA" id="ARBA00022692"/>
    </source>
</evidence>
<feature type="domain" description="ABC transporter" evidence="8">
    <location>
        <begin position="325"/>
        <end position="559"/>
    </location>
</feature>